<feature type="transmembrane region" description="Helical" evidence="7">
    <location>
        <begin position="92"/>
        <end position="115"/>
    </location>
</feature>
<evidence type="ECO:0000313" key="9">
    <source>
        <dbReference type="EMBL" id="ACV07581.1"/>
    </source>
</evidence>
<evidence type="ECO:0000256" key="2">
    <source>
        <dbReference type="ARBA" id="ARBA00022448"/>
    </source>
</evidence>
<dbReference type="SUPFAM" id="SSF161098">
    <property type="entry name" value="MetI-like"/>
    <property type="match status" value="1"/>
</dbReference>
<evidence type="ECO:0000256" key="7">
    <source>
        <dbReference type="RuleBase" id="RU363032"/>
    </source>
</evidence>
<dbReference type="RefSeq" id="WP_015780502.1">
    <property type="nucleotide sequence ID" value="NC_013169.1"/>
</dbReference>
<dbReference type="AlphaFoldDB" id="C7NGQ9"/>
<accession>C7NGQ9</accession>
<dbReference type="Gene3D" id="1.10.3720.10">
    <property type="entry name" value="MetI-like"/>
    <property type="match status" value="1"/>
</dbReference>
<dbReference type="InterPro" id="IPR050366">
    <property type="entry name" value="BP-dependent_transpt_permease"/>
</dbReference>
<organism evidence="9 10">
    <name type="scientific">Kytococcus sedentarius (strain ATCC 14392 / DSM 20547 / JCM 11482 / CCUG 33030 / NBRC 15357 / NCTC 11040 / CCM 314 / 541)</name>
    <name type="common">Micrococcus sedentarius</name>
    <dbReference type="NCBI Taxonomy" id="478801"/>
    <lineage>
        <taxon>Bacteria</taxon>
        <taxon>Bacillati</taxon>
        <taxon>Actinomycetota</taxon>
        <taxon>Actinomycetes</taxon>
        <taxon>Micrococcales</taxon>
        <taxon>Kytococcaceae</taxon>
        <taxon>Kytococcus</taxon>
    </lineage>
</organism>
<evidence type="ECO:0000313" key="10">
    <source>
        <dbReference type="Proteomes" id="UP000006666"/>
    </source>
</evidence>
<evidence type="ECO:0000256" key="5">
    <source>
        <dbReference type="ARBA" id="ARBA00022989"/>
    </source>
</evidence>
<evidence type="ECO:0000256" key="4">
    <source>
        <dbReference type="ARBA" id="ARBA00022692"/>
    </source>
</evidence>
<keyword evidence="10" id="KW-1185">Reference proteome</keyword>
<feature type="transmembrane region" description="Helical" evidence="7">
    <location>
        <begin position="127"/>
        <end position="147"/>
    </location>
</feature>
<dbReference type="PROSITE" id="PS50928">
    <property type="entry name" value="ABC_TM1"/>
    <property type="match status" value="1"/>
</dbReference>
<evidence type="ECO:0000256" key="3">
    <source>
        <dbReference type="ARBA" id="ARBA00022475"/>
    </source>
</evidence>
<dbReference type="Proteomes" id="UP000006666">
    <property type="component" value="Chromosome"/>
</dbReference>
<dbReference type="GO" id="GO:0005886">
    <property type="term" value="C:plasma membrane"/>
    <property type="evidence" value="ECO:0007669"/>
    <property type="project" value="UniProtKB-SubCell"/>
</dbReference>
<protein>
    <submittedName>
        <fullName evidence="9">ABC-type dipeptide/oligopeptide/nickel transport system, permease component</fullName>
    </submittedName>
</protein>
<keyword evidence="3" id="KW-1003">Cell membrane</keyword>
<evidence type="ECO:0000256" key="6">
    <source>
        <dbReference type="ARBA" id="ARBA00023136"/>
    </source>
</evidence>
<dbReference type="InterPro" id="IPR000515">
    <property type="entry name" value="MetI-like"/>
</dbReference>
<dbReference type="eggNOG" id="COG1173">
    <property type="taxonomic scope" value="Bacteria"/>
</dbReference>
<comment type="similarity">
    <text evidence="7">Belongs to the binding-protein-dependent transport system permease family.</text>
</comment>
<dbReference type="Pfam" id="PF00528">
    <property type="entry name" value="BPD_transp_1"/>
    <property type="match status" value="1"/>
</dbReference>
<comment type="subcellular location">
    <subcellularLocation>
        <location evidence="1 7">Cell membrane</location>
        <topology evidence="1 7">Multi-pass membrane protein</topology>
    </subcellularLocation>
</comment>
<keyword evidence="6 7" id="KW-0472">Membrane</keyword>
<dbReference type="EMBL" id="CP001686">
    <property type="protein sequence ID" value="ACV07581.1"/>
    <property type="molecule type" value="Genomic_DNA"/>
</dbReference>
<feature type="domain" description="ABC transmembrane type-1" evidence="8">
    <location>
        <begin position="88"/>
        <end position="277"/>
    </location>
</feature>
<feature type="transmembrane region" description="Helical" evidence="7">
    <location>
        <begin position="201"/>
        <end position="223"/>
    </location>
</feature>
<dbReference type="GO" id="GO:0055085">
    <property type="term" value="P:transmembrane transport"/>
    <property type="evidence" value="ECO:0007669"/>
    <property type="project" value="InterPro"/>
</dbReference>
<dbReference type="PANTHER" id="PTHR43386:SF25">
    <property type="entry name" value="PEPTIDE ABC TRANSPORTER PERMEASE PROTEIN"/>
    <property type="match status" value="1"/>
</dbReference>
<dbReference type="HOGENOM" id="CLU_028518_5_2_11"/>
<evidence type="ECO:0000256" key="1">
    <source>
        <dbReference type="ARBA" id="ARBA00004651"/>
    </source>
</evidence>
<dbReference type="STRING" id="478801.Ksed_26300"/>
<sequence length="293" mass="30424">MTTTGPAAPSRATLDAGRPPSRAGRAYLVVGGVIVAVMVAMALLSYVWTPFDPTRVVASDRLQGPSAEHWLGTDKFGRDTFSQVLVGARTTLYVGFVAVGVAALLGVPLGILSAMGPRWLDGLIMRAADIGLAFPGLLLAIMFAAVFGASTTSAMVAIGLASVPSFARVTRAGALGILPREFITAARVAGRRPASIGWRHVLPNVVGLVIVQASVSFALAILAEAGLSFLGFGTPPPTPSWGRMLQESQSLLASDPRLAIVPGVAIALAVLGFNLLGDGLRDRFDPQMQVVDQ</sequence>
<feature type="transmembrane region" description="Helical" evidence="7">
    <location>
        <begin position="26"/>
        <end position="48"/>
    </location>
</feature>
<dbReference type="KEGG" id="kse:Ksed_26300"/>
<dbReference type="InterPro" id="IPR035906">
    <property type="entry name" value="MetI-like_sf"/>
</dbReference>
<proteinExistence type="inferred from homology"/>
<dbReference type="PANTHER" id="PTHR43386">
    <property type="entry name" value="OLIGOPEPTIDE TRANSPORT SYSTEM PERMEASE PROTEIN APPC"/>
    <property type="match status" value="1"/>
</dbReference>
<reference evidence="9 10" key="1">
    <citation type="journal article" date="2009" name="Stand. Genomic Sci.">
        <title>Complete genome sequence of Kytococcus sedentarius type strain (541).</title>
        <authorList>
            <person name="Sims D."/>
            <person name="Brettin T."/>
            <person name="Detter J.C."/>
            <person name="Han C."/>
            <person name="Lapidus A."/>
            <person name="Copeland A."/>
            <person name="Glavina Del Rio T."/>
            <person name="Nolan M."/>
            <person name="Chen F."/>
            <person name="Lucas S."/>
            <person name="Tice H."/>
            <person name="Cheng J.F."/>
            <person name="Bruce D."/>
            <person name="Goodwin L."/>
            <person name="Pitluck S."/>
            <person name="Ovchinnikova G."/>
            <person name="Pati A."/>
            <person name="Ivanova N."/>
            <person name="Mavrommatis K."/>
            <person name="Chen A."/>
            <person name="Palaniappan K."/>
            <person name="D'haeseleer P."/>
            <person name="Chain P."/>
            <person name="Bristow J."/>
            <person name="Eisen J.A."/>
            <person name="Markowitz V."/>
            <person name="Hugenholtz P."/>
            <person name="Schneider S."/>
            <person name="Goker M."/>
            <person name="Pukall R."/>
            <person name="Kyrpides N.C."/>
            <person name="Klenk H.P."/>
        </authorList>
    </citation>
    <scope>NUCLEOTIDE SEQUENCE [LARGE SCALE GENOMIC DNA]</scope>
    <source>
        <strain evidence="10">ATCC 14392 / DSM 20547 / JCM 11482 / CCUG 33030 / NBRC 15357 / NCTC 11040 / CCM 314 / 541</strain>
    </source>
</reference>
<keyword evidence="4 7" id="KW-0812">Transmembrane</keyword>
<keyword evidence="2 7" id="KW-0813">Transport</keyword>
<gene>
    <name evidence="9" type="ordered locus">Ksed_26300</name>
</gene>
<keyword evidence="5 7" id="KW-1133">Transmembrane helix</keyword>
<dbReference type="CDD" id="cd06261">
    <property type="entry name" value="TM_PBP2"/>
    <property type="match status" value="1"/>
</dbReference>
<evidence type="ECO:0000259" key="8">
    <source>
        <dbReference type="PROSITE" id="PS50928"/>
    </source>
</evidence>
<feature type="transmembrane region" description="Helical" evidence="7">
    <location>
        <begin position="258"/>
        <end position="277"/>
    </location>
</feature>
<name>C7NGQ9_KYTSD</name>